<evidence type="ECO:0000313" key="4">
    <source>
        <dbReference type="Proteomes" id="UP000613740"/>
    </source>
</evidence>
<dbReference type="OrthoDB" id="547098at2759"/>
<dbReference type="InterPro" id="IPR027417">
    <property type="entry name" value="P-loop_NTPase"/>
</dbReference>
<name>A0A835WJG9_9CHLO</name>
<evidence type="ECO:0000259" key="2">
    <source>
        <dbReference type="Pfam" id="PF00271"/>
    </source>
</evidence>
<evidence type="ECO:0000256" key="1">
    <source>
        <dbReference type="SAM" id="MobiDB-lite"/>
    </source>
</evidence>
<dbReference type="Pfam" id="PF00271">
    <property type="entry name" value="Helicase_C"/>
    <property type="match status" value="1"/>
</dbReference>
<reference evidence="3" key="1">
    <citation type="journal article" date="2020" name="bioRxiv">
        <title>Comparative genomics of Chlamydomonas.</title>
        <authorList>
            <person name="Craig R.J."/>
            <person name="Hasan A.R."/>
            <person name="Ness R.W."/>
            <person name="Keightley P.D."/>
        </authorList>
    </citation>
    <scope>NUCLEOTIDE SEQUENCE</scope>
    <source>
        <strain evidence="3">CCAP 11/173</strain>
    </source>
</reference>
<dbReference type="Proteomes" id="UP000613740">
    <property type="component" value="Unassembled WGS sequence"/>
</dbReference>
<evidence type="ECO:0000313" key="3">
    <source>
        <dbReference type="EMBL" id="KAG2448556.1"/>
    </source>
</evidence>
<dbReference type="AlphaFoldDB" id="A0A835WJG9"/>
<organism evidence="3 4">
    <name type="scientific">Chlamydomonas schloesseri</name>
    <dbReference type="NCBI Taxonomy" id="2026947"/>
    <lineage>
        <taxon>Eukaryota</taxon>
        <taxon>Viridiplantae</taxon>
        <taxon>Chlorophyta</taxon>
        <taxon>core chlorophytes</taxon>
        <taxon>Chlorophyceae</taxon>
        <taxon>CS clade</taxon>
        <taxon>Chlamydomonadales</taxon>
        <taxon>Chlamydomonadaceae</taxon>
        <taxon>Chlamydomonas</taxon>
    </lineage>
</organism>
<keyword evidence="4" id="KW-1185">Reference proteome</keyword>
<dbReference type="EMBL" id="JAEHOD010000017">
    <property type="protein sequence ID" value="KAG2448556.1"/>
    <property type="molecule type" value="Genomic_DNA"/>
</dbReference>
<feature type="compositionally biased region" description="Low complexity" evidence="1">
    <location>
        <begin position="94"/>
        <end position="103"/>
    </location>
</feature>
<proteinExistence type="predicted"/>
<comment type="caution">
    <text evidence="3">The sequence shown here is derived from an EMBL/GenBank/DDBJ whole genome shotgun (WGS) entry which is preliminary data.</text>
</comment>
<dbReference type="Gene3D" id="3.40.50.300">
    <property type="entry name" value="P-loop containing nucleotide triphosphate hydrolases"/>
    <property type="match status" value="1"/>
</dbReference>
<feature type="region of interest" description="Disordered" evidence="1">
    <location>
        <begin position="94"/>
        <end position="113"/>
    </location>
</feature>
<accession>A0A835WJG9</accession>
<gene>
    <name evidence="3" type="ORF">HYH02_006447</name>
</gene>
<dbReference type="SUPFAM" id="SSF52540">
    <property type="entry name" value="P-loop containing nucleoside triphosphate hydrolases"/>
    <property type="match status" value="1"/>
</dbReference>
<sequence>MAEAVGPVGLHHYYAAVGNREAKLATLLELLQALQATTSRRHLAICCSARDTLDAVVHALLQTRAFAVTAIHSDLTEKERELALTNFRRGAFGPASTGQSSAAGPGGGAEAGSLRERSGLDVAASRDVEQLPCVLASTDVCLKALPKELLPVGVSLVVEYELPPSKEVYSRRMQALFGGGKDRRAQRCVVVDMVEAGAVGAFRALEGFAASPVLEMPVRVEDMFTARS</sequence>
<feature type="domain" description="Helicase C-terminal" evidence="2">
    <location>
        <begin position="23"/>
        <end position="91"/>
    </location>
</feature>
<protein>
    <recommendedName>
        <fullName evidence="2">Helicase C-terminal domain-containing protein</fullName>
    </recommendedName>
</protein>
<dbReference type="InterPro" id="IPR001650">
    <property type="entry name" value="Helicase_C-like"/>
</dbReference>